<evidence type="ECO:0000256" key="2">
    <source>
        <dbReference type="SAM" id="MobiDB-lite"/>
    </source>
</evidence>
<keyword evidence="1" id="KW-0175">Coiled coil</keyword>
<evidence type="ECO:0000313" key="4">
    <source>
        <dbReference type="Proteomes" id="UP000001235"/>
    </source>
</evidence>
<dbReference type="STRING" id="395494.Galf_2561"/>
<name>D9SCH9_GALCS</name>
<accession>D9SCH9</accession>
<dbReference type="eggNOG" id="ENOG5033EZ3">
    <property type="taxonomic scope" value="Bacteria"/>
</dbReference>
<evidence type="ECO:0000256" key="1">
    <source>
        <dbReference type="SAM" id="Coils"/>
    </source>
</evidence>
<sequence length="251" mass="27062">MNLTISQRNNFMAPYLKAPVKQPDIATPDNTSAADTIKAQLDAYQKRCDESRQAIAQLRSSEQDGAQWKKADAAQKIQHLKDQIRMLRMMGGIGDPKSNLRQIAQLSKELAAAAREYSSACSDISAASTTPNTSDAPTTSTETTPASKPEAVTATAEGTEQNPQAELKAITPAQESSVTEADRKFAAEVVNLANQLKALAKQQEMRLQQNDVSSTNGERAKMREAFAEIEKSVTAILTPAEAAPPSINIFA</sequence>
<reference evidence="3 4" key="1">
    <citation type="submission" date="2010-08" db="EMBL/GenBank/DDBJ databases">
        <title>Complete sequence of Gallionella capsiferriformans ES-2.</title>
        <authorList>
            <consortium name="US DOE Joint Genome Institute"/>
            <person name="Lucas S."/>
            <person name="Copeland A."/>
            <person name="Lapidus A."/>
            <person name="Cheng J.-F."/>
            <person name="Bruce D."/>
            <person name="Goodwin L."/>
            <person name="Pitluck S."/>
            <person name="Chertkov O."/>
            <person name="Davenport K.W."/>
            <person name="Detter J.C."/>
            <person name="Han C."/>
            <person name="Tapia R."/>
            <person name="Land M."/>
            <person name="Hauser L."/>
            <person name="Chang Y.-J."/>
            <person name="Jeffries C."/>
            <person name="Kyrpides N."/>
            <person name="Ivanova N."/>
            <person name="Mikhailova N."/>
            <person name="Shelobolina E.S."/>
            <person name="Picardal F."/>
            <person name="Roden E."/>
            <person name="Emerson D."/>
            <person name="Woyke T."/>
        </authorList>
    </citation>
    <scope>NUCLEOTIDE SEQUENCE [LARGE SCALE GENOMIC DNA]</scope>
    <source>
        <strain evidence="3 4">ES-2</strain>
    </source>
</reference>
<keyword evidence="4" id="KW-1185">Reference proteome</keyword>
<dbReference type="HOGENOM" id="CLU_1105887_0_0_4"/>
<feature type="compositionally biased region" description="Low complexity" evidence="2">
    <location>
        <begin position="133"/>
        <end position="150"/>
    </location>
</feature>
<feature type="region of interest" description="Disordered" evidence="2">
    <location>
        <begin position="123"/>
        <end position="163"/>
    </location>
</feature>
<feature type="coiled-coil region" evidence="1">
    <location>
        <begin position="34"/>
        <end position="90"/>
    </location>
</feature>
<dbReference type="EMBL" id="CP002159">
    <property type="protein sequence ID" value="ADL56560.1"/>
    <property type="molecule type" value="Genomic_DNA"/>
</dbReference>
<organism evidence="3 4">
    <name type="scientific">Gallionella capsiferriformans (strain ES-2)</name>
    <name type="common">Gallionella ferruginea capsiferriformans (strain ES-2)</name>
    <dbReference type="NCBI Taxonomy" id="395494"/>
    <lineage>
        <taxon>Bacteria</taxon>
        <taxon>Pseudomonadati</taxon>
        <taxon>Pseudomonadota</taxon>
        <taxon>Betaproteobacteria</taxon>
        <taxon>Nitrosomonadales</taxon>
        <taxon>Gallionellaceae</taxon>
        <taxon>Gallionella</taxon>
    </lineage>
</organism>
<dbReference type="RefSeq" id="WP_013294480.1">
    <property type="nucleotide sequence ID" value="NC_014394.1"/>
</dbReference>
<dbReference type="AlphaFoldDB" id="D9SCH9"/>
<dbReference type="Proteomes" id="UP000001235">
    <property type="component" value="Chromosome"/>
</dbReference>
<proteinExistence type="predicted"/>
<protein>
    <submittedName>
        <fullName evidence="3">Uncharacterized protein</fullName>
    </submittedName>
</protein>
<dbReference type="KEGG" id="gca:Galf_2561"/>
<feature type="compositionally biased region" description="Polar residues" evidence="2">
    <location>
        <begin position="123"/>
        <end position="132"/>
    </location>
</feature>
<gene>
    <name evidence="3" type="ordered locus">Galf_2561</name>
</gene>
<evidence type="ECO:0000313" key="3">
    <source>
        <dbReference type="EMBL" id="ADL56560.1"/>
    </source>
</evidence>